<dbReference type="FunFam" id="2.130.10.10:FF:001143">
    <property type="entry name" value="Pre-mRNA-splicing factor rse-1, putative"/>
    <property type="match status" value="1"/>
</dbReference>
<keyword evidence="4" id="KW-0508">mRNA splicing</keyword>
<dbReference type="PANTHER" id="PTHR10644">
    <property type="entry name" value="DNA REPAIR/RNA PROCESSING CPSF FAMILY"/>
    <property type="match status" value="1"/>
</dbReference>
<dbReference type="EMBL" id="CACRXK020034792">
    <property type="protein sequence ID" value="CAB4044392.1"/>
    <property type="molecule type" value="Genomic_DNA"/>
</dbReference>
<dbReference type="Proteomes" id="UP001152795">
    <property type="component" value="Unassembled WGS sequence"/>
</dbReference>
<name>A0A6S7LTT8_PARCT</name>
<dbReference type="InterPro" id="IPR050358">
    <property type="entry name" value="RSE1/DDB1/CFT1"/>
</dbReference>
<dbReference type="Gene3D" id="2.130.10.10">
    <property type="entry name" value="YVTN repeat-like/Quinoprotein amine dehydrogenase"/>
    <property type="match status" value="1"/>
</dbReference>
<comment type="caution">
    <text evidence="7">The sequence shown here is derived from an EMBL/GenBank/DDBJ whole genome shotgun (WGS) entry which is preliminary data.</text>
</comment>
<evidence type="ECO:0000256" key="2">
    <source>
        <dbReference type="ARBA" id="ARBA00022664"/>
    </source>
</evidence>
<dbReference type="AlphaFoldDB" id="A0A6S7LTT8"/>
<evidence type="ECO:0000313" key="7">
    <source>
        <dbReference type="EMBL" id="CAB4044392.1"/>
    </source>
</evidence>
<organism evidence="7 8">
    <name type="scientific">Paramuricea clavata</name>
    <name type="common">Red gorgonian</name>
    <name type="synonym">Violescent sea-whip</name>
    <dbReference type="NCBI Taxonomy" id="317549"/>
    <lineage>
        <taxon>Eukaryota</taxon>
        <taxon>Metazoa</taxon>
        <taxon>Cnidaria</taxon>
        <taxon>Anthozoa</taxon>
        <taxon>Octocorallia</taxon>
        <taxon>Malacalcyonacea</taxon>
        <taxon>Plexauridae</taxon>
        <taxon>Paramuricea</taxon>
    </lineage>
</organism>
<gene>
    <name evidence="7" type="ORF">PACLA_8A054377</name>
</gene>
<accession>A0A6S7LTT8</accession>
<comment type="subcellular location">
    <subcellularLocation>
        <location evidence="1">Nucleus</location>
    </subcellularLocation>
</comment>
<proteinExistence type="predicted"/>
<dbReference type="GO" id="GO:0008380">
    <property type="term" value="P:RNA splicing"/>
    <property type="evidence" value="ECO:0007669"/>
    <property type="project" value="UniProtKB-KW"/>
</dbReference>
<reference evidence="7" key="1">
    <citation type="submission" date="2020-04" db="EMBL/GenBank/DDBJ databases">
        <authorList>
            <person name="Alioto T."/>
            <person name="Alioto T."/>
            <person name="Gomez Garrido J."/>
        </authorList>
    </citation>
    <scope>NUCLEOTIDE SEQUENCE</scope>
    <source>
        <strain evidence="7">A484AB</strain>
    </source>
</reference>
<keyword evidence="2" id="KW-0507">mRNA processing</keyword>
<dbReference type="SUPFAM" id="SSF101908">
    <property type="entry name" value="Putative isomerase YbhE"/>
    <property type="match status" value="1"/>
</dbReference>
<evidence type="ECO:0000256" key="5">
    <source>
        <dbReference type="ARBA" id="ARBA00023242"/>
    </source>
</evidence>
<keyword evidence="5" id="KW-0539">Nucleus</keyword>
<sequence>MHLYSLTLQRASAITHAIHGNFSGTKSQELVVARGGLIELLRPDPNTGKVIPVLAVEVFGVVRDIAPFRLTGGSKDYIVVGSDSGRIVVLEYIPFKNVFERVHMETFGKSGCRRIVPGQYLAVDPKGRAIMVGAVEKQKLVYIMNRDAAARLTISSPLEAHKSHTLVFGIVGIDVGFENPMFACLELDYEVSFNTIENRVILLYYRS</sequence>
<protein>
    <submittedName>
        <fullName evidence="7">Splicing factor 3B subunit 3-like</fullName>
    </submittedName>
</protein>
<keyword evidence="8" id="KW-1185">Reference proteome</keyword>
<evidence type="ECO:0000256" key="1">
    <source>
        <dbReference type="ARBA" id="ARBA00004123"/>
    </source>
</evidence>
<keyword evidence="3" id="KW-0747">Spliceosome</keyword>
<evidence type="ECO:0000259" key="6">
    <source>
        <dbReference type="Pfam" id="PF10433"/>
    </source>
</evidence>
<dbReference type="Pfam" id="PF10433">
    <property type="entry name" value="Beta-prop_RSE1_1st"/>
    <property type="match status" value="1"/>
</dbReference>
<evidence type="ECO:0000256" key="3">
    <source>
        <dbReference type="ARBA" id="ARBA00022728"/>
    </source>
</evidence>
<dbReference type="InterPro" id="IPR018846">
    <property type="entry name" value="Beta-prop_RSE1/DDB1/CPSF1_1st"/>
</dbReference>
<evidence type="ECO:0000313" key="8">
    <source>
        <dbReference type="Proteomes" id="UP001152795"/>
    </source>
</evidence>
<dbReference type="GO" id="GO:0005681">
    <property type="term" value="C:spliceosomal complex"/>
    <property type="evidence" value="ECO:0007669"/>
    <property type="project" value="UniProtKB-KW"/>
</dbReference>
<dbReference type="InterPro" id="IPR015943">
    <property type="entry name" value="WD40/YVTN_repeat-like_dom_sf"/>
</dbReference>
<dbReference type="OrthoDB" id="436637at2759"/>
<feature type="domain" description="RSE1/DDB1/CPSF1 first beta-propeller" evidence="6">
    <location>
        <begin position="13"/>
        <end position="191"/>
    </location>
</feature>
<evidence type="ECO:0000256" key="4">
    <source>
        <dbReference type="ARBA" id="ARBA00023187"/>
    </source>
</evidence>
<dbReference type="GO" id="GO:0006397">
    <property type="term" value="P:mRNA processing"/>
    <property type="evidence" value="ECO:0007669"/>
    <property type="project" value="UniProtKB-KW"/>
</dbReference>